<dbReference type="EMBL" id="JAUIZM010000002">
    <property type="protein sequence ID" value="KAK1398733.1"/>
    <property type="molecule type" value="Genomic_DNA"/>
</dbReference>
<gene>
    <name evidence="1" type="ORF">POM88_008596</name>
</gene>
<proteinExistence type="predicted"/>
<dbReference type="InterPro" id="IPR036052">
    <property type="entry name" value="TrpB-like_PALP_sf"/>
</dbReference>
<dbReference type="Proteomes" id="UP001237642">
    <property type="component" value="Unassembled WGS sequence"/>
</dbReference>
<organism evidence="1 2">
    <name type="scientific">Heracleum sosnowskyi</name>
    <dbReference type="NCBI Taxonomy" id="360622"/>
    <lineage>
        <taxon>Eukaryota</taxon>
        <taxon>Viridiplantae</taxon>
        <taxon>Streptophyta</taxon>
        <taxon>Embryophyta</taxon>
        <taxon>Tracheophyta</taxon>
        <taxon>Spermatophyta</taxon>
        <taxon>Magnoliopsida</taxon>
        <taxon>eudicotyledons</taxon>
        <taxon>Gunneridae</taxon>
        <taxon>Pentapetalae</taxon>
        <taxon>asterids</taxon>
        <taxon>campanulids</taxon>
        <taxon>Apiales</taxon>
        <taxon>Apiaceae</taxon>
        <taxon>Apioideae</taxon>
        <taxon>apioid superclade</taxon>
        <taxon>Tordylieae</taxon>
        <taxon>Tordyliinae</taxon>
        <taxon>Heracleum</taxon>
    </lineage>
</organism>
<name>A0AAD8N8Q5_9APIA</name>
<reference evidence="1" key="2">
    <citation type="submission" date="2023-05" db="EMBL/GenBank/DDBJ databases">
        <authorList>
            <person name="Schelkunov M.I."/>
        </authorList>
    </citation>
    <scope>NUCLEOTIDE SEQUENCE</scope>
    <source>
        <strain evidence="1">Hsosn_3</strain>
        <tissue evidence="1">Leaf</tissue>
    </source>
</reference>
<keyword evidence="2" id="KW-1185">Reference proteome</keyword>
<protein>
    <submittedName>
        <fullName evidence="1">Uncharacterized protein</fullName>
    </submittedName>
</protein>
<evidence type="ECO:0000313" key="1">
    <source>
        <dbReference type="EMBL" id="KAK1398733.1"/>
    </source>
</evidence>
<reference evidence="1" key="1">
    <citation type="submission" date="2023-02" db="EMBL/GenBank/DDBJ databases">
        <title>Genome of toxic invasive species Heracleum sosnowskyi carries increased number of genes despite the absence of recent whole-genome duplications.</title>
        <authorList>
            <person name="Schelkunov M."/>
            <person name="Shtratnikova V."/>
            <person name="Makarenko M."/>
            <person name="Klepikova A."/>
            <person name="Omelchenko D."/>
            <person name="Novikova G."/>
            <person name="Obukhova E."/>
            <person name="Bogdanov V."/>
            <person name="Penin A."/>
            <person name="Logacheva M."/>
        </authorList>
    </citation>
    <scope>NUCLEOTIDE SEQUENCE</scope>
    <source>
        <strain evidence="1">Hsosn_3</strain>
        <tissue evidence="1">Leaf</tissue>
    </source>
</reference>
<dbReference type="PANTHER" id="PTHR10314">
    <property type="entry name" value="CYSTATHIONINE BETA-SYNTHASE"/>
    <property type="match status" value="1"/>
</dbReference>
<comment type="caution">
    <text evidence="1">The sequence shown here is derived from an EMBL/GenBank/DDBJ whole genome shotgun (WGS) entry which is preliminary data.</text>
</comment>
<dbReference type="SUPFAM" id="SSF53686">
    <property type="entry name" value="Tryptophan synthase beta subunit-like PLP-dependent enzymes"/>
    <property type="match status" value="1"/>
</dbReference>
<sequence>MLTFIQHFENPANLKIHFETTGSEIWKGSDGKVDGTITGYGEYRLFGVEPVESAILSRGKPGPHKIHGIGVGFIPGVLDVDLISCSGKTTRNYCVSSVMIHSIYMLVITTFHHVSCSEPLSERKGKSFLVTSTIIE</sequence>
<dbReference type="InterPro" id="IPR050214">
    <property type="entry name" value="Cys_Synth/Cystath_Beta-Synth"/>
</dbReference>
<dbReference type="AlphaFoldDB" id="A0AAD8N8Q5"/>
<evidence type="ECO:0000313" key="2">
    <source>
        <dbReference type="Proteomes" id="UP001237642"/>
    </source>
</evidence>
<accession>A0AAD8N8Q5</accession>
<dbReference type="Gene3D" id="3.40.50.1100">
    <property type="match status" value="1"/>
</dbReference>